<evidence type="ECO:0000256" key="4">
    <source>
        <dbReference type="SAM" id="SignalP"/>
    </source>
</evidence>
<name>A0A7C9KYY2_9SPHN</name>
<feature type="repeat" description="TPR" evidence="3">
    <location>
        <begin position="63"/>
        <end position="96"/>
    </location>
</feature>
<dbReference type="PANTHER" id="PTHR44858">
    <property type="entry name" value="TETRATRICOPEPTIDE REPEAT PROTEIN 6"/>
    <property type="match status" value="1"/>
</dbReference>
<dbReference type="Gene3D" id="1.25.40.10">
    <property type="entry name" value="Tetratricopeptide repeat domain"/>
    <property type="match status" value="1"/>
</dbReference>
<dbReference type="PANTHER" id="PTHR44858:SF1">
    <property type="entry name" value="UDP-N-ACETYLGLUCOSAMINE--PEPTIDE N-ACETYLGLUCOSAMINYLTRANSFERASE SPINDLY-RELATED"/>
    <property type="match status" value="1"/>
</dbReference>
<reference evidence="5 6" key="1">
    <citation type="submission" date="2019-09" db="EMBL/GenBank/DDBJ databases">
        <title>Polymorphobacter sp. isolated from a lake in China.</title>
        <authorList>
            <person name="Liu Z."/>
        </authorList>
    </citation>
    <scope>NUCLEOTIDE SEQUENCE [LARGE SCALE GENOMIC DNA]</scope>
    <source>
        <strain evidence="5 6">D40P</strain>
    </source>
</reference>
<dbReference type="SUPFAM" id="SSF48452">
    <property type="entry name" value="TPR-like"/>
    <property type="match status" value="1"/>
</dbReference>
<dbReference type="EMBL" id="WIOL01000003">
    <property type="protein sequence ID" value="MQT17408.1"/>
    <property type="molecule type" value="Genomic_DNA"/>
</dbReference>
<protein>
    <submittedName>
        <fullName evidence="5">Tetratricopeptide repeat protein</fullName>
    </submittedName>
</protein>
<dbReference type="InterPro" id="IPR050498">
    <property type="entry name" value="Ycf3"/>
</dbReference>
<organism evidence="5 6">
    <name type="scientific">Sandarakinorhabdus fusca</name>
    <dbReference type="NCBI Taxonomy" id="1439888"/>
    <lineage>
        <taxon>Bacteria</taxon>
        <taxon>Pseudomonadati</taxon>
        <taxon>Pseudomonadota</taxon>
        <taxon>Alphaproteobacteria</taxon>
        <taxon>Sphingomonadales</taxon>
        <taxon>Sphingosinicellaceae</taxon>
        <taxon>Sandarakinorhabdus</taxon>
    </lineage>
</organism>
<gene>
    <name evidence="5" type="ORF">F3168_09050</name>
</gene>
<keyword evidence="1" id="KW-0677">Repeat</keyword>
<dbReference type="InterPro" id="IPR019734">
    <property type="entry name" value="TPR_rpt"/>
</dbReference>
<dbReference type="OrthoDB" id="7594766at2"/>
<dbReference type="Pfam" id="PF13181">
    <property type="entry name" value="TPR_8"/>
    <property type="match status" value="1"/>
</dbReference>
<dbReference type="SMART" id="SM00028">
    <property type="entry name" value="TPR"/>
    <property type="match status" value="3"/>
</dbReference>
<evidence type="ECO:0000313" key="5">
    <source>
        <dbReference type="EMBL" id="MQT17408.1"/>
    </source>
</evidence>
<dbReference type="PROSITE" id="PS51257">
    <property type="entry name" value="PROKAR_LIPOPROTEIN"/>
    <property type="match status" value="1"/>
</dbReference>
<proteinExistence type="predicted"/>
<dbReference type="Proteomes" id="UP000481327">
    <property type="component" value="Unassembled WGS sequence"/>
</dbReference>
<evidence type="ECO:0000313" key="6">
    <source>
        <dbReference type="Proteomes" id="UP000481327"/>
    </source>
</evidence>
<comment type="caution">
    <text evidence="5">The sequence shown here is derived from an EMBL/GenBank/DDBJ whole genome shotgun (WGS) entry which is preliminary data.</text>
</comment>
<evidence type="ECO:0000256" key="3">
    <source>
        <dbReference type="PROSITE-ProRule" id="PRU00339"/>
    </source>
</evidence>
<dbReference type="AlphaFoldDB" id="A0A7C9KYY2"/>
<evidence type="ECO:0000256" key="1">
    <source>
        <dbReference type="ARBA" id="ARBA00022737"/>
    </source>
</evidence>
<keyword evidence="6" id="KW-1185">Reference proteome</keyword>
<dbReference type="Pfam" id="PF13432">
    <property type="entry name" value="TPR_16"/>
    <property type="match status" value="1"/>
</dbReference>
<evidence type="ECO:0000256" key="2">
    <source>
        <dbReference type="ARBA" id="ARBA00022803"/>
    </source>
</evidence>
<dbReference type="InterPro" id="IPR011990">
    <property type="entry name" value="TPR-like_helical_dom_sf"/>
</dbReference>
<accession>A0A7C9KYY2</accession>
<keyword evidence="4" id="KW-0732">Signal</keyword>
<keyword evidence="2 3" id="KW-0802">TPR repeat</keyword>
<dbReference type="PROSITE" id="PS50005">
    <property type="entry name" value="TPR"/>
    <property type="match status" value="1"/>
</dbReference>
<feature type="signal peptide" evidence="4">
    <location>
        <begin position="1"/>
        <end position="20"/>
    </location>
</feature>
<feature type="chain" id="PRO_5029006445" evidence="4">
    <location>
        <begin position="21"/>
        <end position="186"/>
    </location>
</feature>
<sequence>MRVCVLVLTTAVMLVGCATGGARGSSALQGCYDAANGLVAVAPGLAACNRAIAATGLPDELRAATLVNRGIVRMNARQYDSAIADYDAALALAPGNADAWLDKGIALVRMGGRDAEALTVLTTALDHDPRKPELVYYHRAAANENLGRLRAAYEDYAEAAQLAPGWSEPTMQLQRFKFIRRKALAG</sequence>